<dbReference type="InterPro" id="IPR056303">
    <property type="entry name" value="AMIN-like"/>
</dbReference>
<feature type="chain" id="PRO_5045953563" description="AMIN-like domain-containing protein" evidence="1">
    <location>
        <begin position="28"/>
        <end position="181"/>
    </location>
</feature>
<sequence>MKFLKTLLAVAGLLAAFLIAGPAPAQAASYCGITWGSLAKSAGTGSSATVSNVRTGRQDCFDRLVVDIKGSASGYAVRYVSAVTSPGKGDVVPLRGGAFLQVTVLDPAYNAAGQPTYLPANRNELSNVAGYSTFRQVALAGSFEGRTSLGLGVRARLPFRAFVLHGPGDTTRIVVDVAHRW</sequence>
<accession>A0ABS4Z1Y5</accession>
<evidence type="ECO:0000313" key="4">
    <source>
        <dbReference type="Proteomes" id="UP000711614"/>
    </source>
</evidence>
<evidence type="ECO:0000259" key="2">
    <source>
        <dbReference type="Pfam" id="PF24837"/>
    </source>
</evidence>
<reference evidence="3 4" key="1">
    <citation type="submission" date="2021-03" db="EMBL/GenBank/DDBJ databases">
        <title>Sequencing the genomes of 1000 actinobacteria strains.</title>
        <authorList>
            <person name="Klenk H.-P."/>
        </authorList>
    </citation>
    <scope>NUCLEOTIDE SEQUENCE [LARGE SCALE GENOMIC DNA]</scope>
    <source>
        <strain evidence="3 4">DSM 16005</strain>
    </source>
</reference>
<feature type="signal peptide" evidence="1">
    <location>
        <begin position="1"/>
        <end position="27"/>
    </location>
</feature>
<evidence type="ECO:0000256" key="1">
    <source>
        <dbReference type="SAM" id="SignalP"/>
    </source>
</evidence>
<comment type="caution">
    <text evidence="3">The sequence shown here is derived from an EMBL/GenBank/DDBJ whole genome shotgun (WGS) entry which is preliminary data.</text>
</comment>
<dbReference type="Pfam" id="PF24837">
    <property type="entry name" value="AMIN-like"/>
    <property type="match status" value="1"/>
</dbReference>
<dbReference type="Proteomes" id="UP000711614">
    <property type="component" value="Unassembled WGS sequence"/>
</dbReference>
<keyword evidence="4" id="KW-1185">Reference proteome</keyword>
<protein>
    <recommendedName>
        <fullName evidence="2">AMIN-like domain-containing protein</fullName>
    </recommendedName>
</protein>
<keyword evidence="1" id="KW-0732">Signal</keyword>
<gene>
    <name evidence="3" type="ORF">JOF48_003865</name>
</gene>
<evidence type="ECO:0000313" key="3">
    <source>
        <dbReference type="EMBL" id="MBP2415066.1"/>
    </source>
</evidence>
<dbReference type="EMBL" id="JAGIOI010000001">
    <property type="protein sequence ID" value="MBP2415066.1"/>
    <property type="molecule type" value="Genomic_DNA"/>
</dbReference>
<feature type="domain" description="AMIN-like" evidence="2">
    <location>
        <begin position="49"/>
        <end position="179"/>
    </location>
</feature>
<name>A0ABS4Z1Y5_9MICC</name>
<organism evidence="3 4">
    <name type="scientific">Arthrobacter stackebrandtii</name>
    <dbReference type="NCBI Taxonomy" id="272161"/>
    <lineage>
        <taxon>Bacteria</taxon>
        <taxon>Bacillati</taxon>
        <taxon>Actinomycetota</taxon>
        <taxon>Actinomycetes</taxon>
        <taxon>Micrococcales</taxon>
        <taxon>Micrococcaceae</taxon>
        <taxon>Arthrobacter</taxon>
    </lineage>
</organism>
<dbReference type="RefSeq" id="WP_209683911.1">
    <property type="nucleotide sequence ID" value="NZ_JAGIOI010000001.1"/>
</dbReference>
<proteinExistence type="predicted"/>